<reference evidence="2" key="2">
    <citation type="submission" date="2021-10" db="EMBL/GenBank/DDBJ databases">
        <title>Collection of gut derived symbiotic bacterial strains cultured from healthy donors.</title>
        <authorList>
            <person name="Lin H."/>
            <person name="Littmann E."/>
            <person name="Kohout C."/>
            <person name="Pamer E.G."/>
        </authorList>
    </citation>
    <scope>NUCLEOTIDE SEQUENCE</scope>
    <source>
        <strain evidence="2">DFI.4.35</strain>
    </source>
</reference>
<dbReference type="EMBL" id="AP022321">
    <property type="protein sequence ID" value="BBU33720.1"/>
    <property type="molecule type" value="Genomic_DNA"/>
</dbReference>
<accession>A0AB35HEM6</accession>
<dbReference type="RefSeq" id="WP_178884253.1">
    <property type="nucleotide sequence ID" value="NZ_AP022321.1"/>
</dbReference>
<keyword evidence="3" id="KW-1185">Reference proteome</keyword>
<protein>
    <submittedName>
        <fullName evidence="2">DUF3829 domain-containing protein</fullName>
    </submittedName>
</protein>
<dbReference type="EMBL" id="JAJDLA010000007">
    <property type="protein sequence ID" value="MCB8605810.1"/>
    <property type="molecule type" value="Genomic_DNA"/>
</dbReference>
<proteinExistence type="predicted"/>
<dbReference type="Proteomes" id="UP001198010">
    <property type="component" value="Unassembled WGS sequence"/>
</dbReference>
<dbReference type="AlphaFoldDB" id="A0AB35HEM6"/>
<evidence type="ECO:0000313" key="3">
    <source>
        <dbReference type="Proteomes" id="UP000509249"/>
    </source>
</evidence>
<evidence type="ECO:0000313" key="1">
    <source>
        <dbReference type="EMBL" id="BBU33720.1"/>
    </source>
</evidence>
<reference evidence="1 3" key="1">
    <citation type="journal article" date="2020" name="Int. J. Syst. Evol. Microbiol.">
        <title>Veillonella nakazawae sp. nov., an anaerobic gram-negative coccus isolated from the oral cavity of Japanese children.</title>
        <authorList>
            <person name="Mashima I."/>
            <person name="Theodorea C.F."/>
            <person name="Djais A.A."/>
            <person name="Kunihiro T."/>
            <person name="Kawamura Y."/>
            <person name="Otomo M."/>
            <person name="Saitoh M."/>
            <person name="Tamai R."/>
            <person name="Kiyoura Y."/>
        </authorList>
    </citation>
    <scope>NUCLEOTIDE SEQUENCE [LARGE SCALE GENOMIC DNA]</scope>
    <source>
        <strain evidence="1 3">T1-7</strain>
    </source>
</reference>
<sequence>MNGINWWRRLGIVCCVMVTLGCISGCQWNLDNLKQYSQDSSARDSKKDETKRVFRFYLAATNEFNYNEVKYGSQYDLIWQQASSNEPLTDFKVQDYERLEQELVAAKEAGRSYEDLESTTDALLPILHDIVSDVKALDSYYKAKQYEKDNYAFSQATLAKLSALLEVFEPKYEALNEAVAAAHKKERNKDIELMRSNGQVNGAHMIEMMGYYSDIVSHIIERGPNSDVQWVKAQKDAANAIVPKFTSVEVQNRIEQAKNLDAAIDAFVAEQSAETHHEVISQYNELARTPMNFKLLDKVQDAYIPEGI</sequence>
<dbReference type="Proteomes" id="UP000509249">
    <property type="component" value="Chromosome"/>
</dbReference>
<evidence type="ECO:0000313" key="4">
    <source>
        <dbReference type="Proteomes" id="UP001198010"/>
    </source>
</evidence>
<organism evidence="2 4">
    <name type="scientific">Veillonella nakazawae</name>
    <dbReference type="NCBI Taxonomy" id="2682456"/>
    <lineage>
        <taxon>Bacteria</taxon>
        <taxon>Bacillati</taxon>
        <taxon>Bacillota</taxon>
        <taxon>Negativicutes</taxon>
        <taxon>Veillonellales</taxon>
        <taxon>Veillonellaceae</taxon>
        <taxon>Veillonella</taxon>
    </lineage>
</organism>
<evidence type="ECO:0000313" key="2">
    <source>
        <dbReference type="EMBL" id="MCB8605810.1"/>
    </source>
</evidence>
<gene>
    <name evidence="2" type="ORF">LJD63_06005</name>
    <name evidence="1" type="ORF">VEIT17_01660</name>
</gene>
<name>A0AB35HEM6_9FIRM</name>